<gene>
    <name evidence="2" type="ORF">HU200_037612</name>
</gene>
<comment type="caution">
    <text evidence="2">The sequence shown here is derived from an EMBL/GenBank/DDBJ whole genome shotgun (WGS) entry which is preliminary data.</text>
</comment>
<keyword evidence="1" id="KW-0812">Transmembrane</keyword>
<keyword evidence="1" id="KW-1133">Transmembrane helix</keyword>
<reference evidence="2" key="1">
    <citation type="submission" date="2020-07" db="EMBL/GenBank/DDBJ databases">
        <title>Genome sequence and genetic diversity analysis of an under-domesticated orphan crop, white fonio (Digitaria exilis).</title>
        <authorList>
            <person name="Bennetzen J.L."/>
            <person name="Chen S."/>
            <person name="Ma X."/>
            <person name="Wang X."/>
            <person name="Yssel A.E.J."/>
            <person name="Chaluvadi S.R."/>
            <person name="Johnson M."/>
            <person name="Gangashetty P."/>
            <person name="Hamidou F."/>
            <person name="Sanogo M.D."/>
            <person name="Zwaenepoel A."/>
            <person name="Wallace J."/>
            <person name="Van De Peer Y."/>
            <person name="Van Deynze A."/>
        </authorList>
    </citation>
    <scope>NUCLEOTIDE SEQUENCE</scope>
    <source>
        <tissue evidence="2">Leaves</tissue>
    </source>
</reference>
<organism evidence="2 3">
    <name type="scientific">Digitaria exilis</name>
    <dbReference type="NCBI Taxonomy" id="1010633"/>
    <lineage>
        <taxon>Eukaryota</taxon>
        <taxon>Viridiplantae</taxon>
        <taxon>Streptophyta</taxon>
        <taxon>Embryophyta</taxon>
        <taxon>Tracheophyta</taxon>
        <taxon>Spermatophyta</taxon>
        <taxon>Magnoliopsida</taxon>
        <taxon>Liliopsida</taxon>
        <taxon>Poales</taxon>
        <taxon>Poaceae</taxon>
        <taxon>PACMAD clade</taxon>
        <taxon>Panicoideae</taxon>
        <taxon>Panicodae</taxon>
        <taxon>Paniceae</taxon>
        <taxon>Anthephorinae</taxon>
        <taxon>Digitaria</taxon>
    </lineage>
</organism>
<evidence type="ECO:0000256" key="1">
    <source>
        <dbReference type="SAM" id="Phobius"/>
    </source>
</evidence>
<evidence type="ECO:0000313" key="3">
    <source>
        <dbReference type="Proteomes" id="UP000636709"/>
    </source>
</evidence>
<keyword evidence="3" id="KW-1185">Reference proteome</keyword>
<name>A0A835BF95_9POAL</name>
<dbReference type="EMBL" id="JACEFO010001897">
    <property type="protein sequence ID" value="KAF8695379.1"/>
    <property type="molecule type" value="Genomic_DNA"/>
</dbReference>
<evidence type="ECO:0000313" key="2">
    <source>
        <dbReference type="EMBL" id="KAF8695379.1"/>
    </source>
</evidence>
<proteinExistence type="predicted"/>
<dbReference type="Proteomes" id="UP000636709">
    <property type="component" value="Unassembled WGS sequence"/>
</dbReference>
<dbReference type="AlphaFoldDB" id="A0A835BF95"/>
<keyword evidence="1" id="KW-0472">Membrane</keyword>
<accession>A0A835BF95</accession>
<protein>
    <submittedName>
        <fullName evidence="2">Uncharacterized protein</fullName>
    </submittedName>
</protein>
<feature type="transmembrane region" description="Helical" evidence="1">
    <location>
        <begin position="131"/>
        <end position="148"/>
    </location>
</feature>
<sequence>MYSVKAEYDHLKSIGMLQWQSYKEEEAAINRLLQIIYRRLDPYKQRRLKTGLFYLCPPSNNSGHILLCSPLDSMPLKEALKRRRLRIKRERKILTAYKEKGNVSSGTSATQDVTAPLPLMITLQTVCRKSLLLYTIGSIFIGCAIVLIP</sequence>